<dbReference type="NCBIfam" id="TIGR00202">
    <property type="entry name" value="csrA"/>
    <property type="match status" value="1"/>
</dbReference>
<evidence type="ECO:0000313" key="5">
    <source>
        <dbReference type="EMBL" id="MFC0272211.1"/>
    </source>
</evidence>
<dbReference type="PANTHER" id="PTHR34984">
    <property type="entry name" value="CARBON STORAGE REGULATOR"/>
    <property type="match status" value="1"/>
</dbReference>
<evidence type="ECO:0000256" key="1">
    <source>
        <dbReference type="ARBA" id="ARBA00022490"/>
    </source>
</evidence>
<evidence type="ECO:0000313" key="6">
    <source>
        <dbReference type="Proteomes" id="UP001589854"/>
    </source>
</evidence>
<name>A0ABV6GFM6_9BACI</name>
<protein>
    <recommendedName>
        <fullName evidence="4">Translational regulator CsrA</fullName>
    </recommendedName>
</protein>
<accession>A0ABV6GFM6</accession>
<keyword evidence="1 4" id="KW-0963">Cytoplasm</keyword>
<comment type="subunit">
    <text evidence="4">Homodimer; the beta-strands of each monomer intercalate to form a hydrophobic core, while the alpha-helices form wings that extend away from the core.</text>
</comment>
<dbReference type="PANTHER" id="PTHR34984:SF1">
    <property type="entry name" value="CARBON STORAGE REGULATOR"/>
    <property type="match status" value="1"/>
</dbReference>
<evidence type="ECO:0000256" key="2">
    <source>
        <dbReference type="ARBA" id="ARBA00022845"/>
    </source>
</evidence>
<dbReference type="Gene3D" id="2.60.40.4380">
    <property type="entry name" value="Translational regulator CsrA"/>
    <property type="match status" value="1"/>
</dbReference>
<reference evidence="5 6" key="1">
    <citation type="submission" date="2024-09" db="EMBL/GenBank/DDBJ databases">
        <authorList>
            <person name="Sun Q."/>
            <person name="Mori K."/>
        </authorList>
    </citation>
    <scope>NUCLEOTIDE SEQUENCE [LARGE SCALE GENOMIC DNA]</scope>
    <source>
        <strain evidence="5 6">CCM 7228</strain>
    </source>
</reference>
<comment type="subcellular location">
    <subcellularLocation>
        <location evidence="4">Cytoplasm</location>
    </subcellularLocation>
</comment>
<proteinExistence type="inferred from homology"/>
<keyword evidence="3 4" id="KW-0694">RNA-binding</keyword>
<comment type="similarity">
    <text evidence="4">Belongs to the CsrA/RsmA family.</text>
</comment>
<dbReference type="EMBL" id="JBHLVO010000009">
    <property type="protein sequence ID" value="MFC0272211.1"/>
    <property type="molecule type" value="Genomic_DNA"/>
</dbReference>
<keyword evidence="4" id="KW-1005">Bacterial flagellum biogenesis</keyword>
<comment type="function">
    <text evidence="4">A translational regulator that binds mRNA to regulate translation initiation and/or mRNA stability. Usually binds in the 5'-UTR at or near the Shine-Dalgarno sequence preventing ribosome-binding, thus repressing translation. Its main target seems to be the major flagellin gene, while its function is anatagonized by FliW.</text>
</comment>
<dbReference type="Pfam" id="PF02599">
    <property type="entry name" value="CsrA"/>
    <property type="match status" value="1"/>
</dbReference>
<evidence type="ECO:0000256" key="3">
    <source>
        <dbReference type="ARBA" id="ARBA00022884"/>
    </source>
</evidence>
<organism evidence="5 6">
    <name type="scientific">Metabacillus herbersteinensis</name>
    <dbReference type="NCBI Taxonomy" id="283816"/>
    <lineage>
        <taxon>Bacteria</taxon>
        <taxon>Bacillati</taxon>
        <taxon>Bacillota</taxon>
        <taxon>Bacilli</taxon>
        <taxon>Bacillales</taxon>
        <taxon>Bacillaceae</taxon>
        <taxon>Metabacillus</taxon>
    </lineage>
</organism>
<keyword evidence="2 4" id="KW-0810">Translation regulation</keyword>
<keyword evidence="6" id="KW-1185">Reference proteome</keyword>
<comment type="caution">
    <text evidence="5">The sequence shown here is derived from an EMBL/GenBank/DDBJ whole genome shotgun (WGS) entry which is preliminary data.</text>
</comment>
<dbReference type="InterPro" id="IPR003751">
    <property type="entry name" value="CsrA"/>
</dbReference>
<dbReference type="SUPFAM" id="SSF117130">
    <property type="entry name" value="CsrA-like"/>
    <property type="match status" value="1"/>
</dbReference>
<dbReference type="HAMAP" id="MF_00167">
    <property type="entry name" value="CsrA"/>
    <property type="match status" value="1"/>
</dbReference>
<dbReference type="NCBIfam" id="NF002469">
    <property type="entry name" value="PRK01712.1"/>
    <property type="match status" value="1"/>
</dbReference>
<dbReference type="RefSeq" id="WP_378934304.1">
    <property type="nucleotide sequence ID" value="NZ_JBHLVO010000009.1"/>
</dbReference>
<sequence>MLVLTRKTNESIQIGDEIEITVLSVQGDQIKLGIKAPKNVEIHRKEVYLSIQESNNEAASTSVNILDLIRNKSFDLE</sequence>
<gene>
    <name evidence="4 5" type="primary">csrA</name>
    <name evidence="5" type="ORF">ACFFIX_12275</name>
</gene>
<keyword evidence="4" id="KW-0678">Repressor</keyword>
<evidence type="ECO:0000256" key="4">
    <source>
        <dbReference type="HAMAP-Rule" id="MF_00167"/>
    </source>
</evidence>
<dbReference type="Proteomes" id="UP001589854">
    <property type="component" value="Unassembled WGS sequence"/>
</dbReference>
<dbReference type="InterPro" id="IPR036107">
    <property type="entry name" value="CsrA_sf"/>
</dbReference>